<dbReference type="PANTHER" id="PTHR33990">
    <property type="entry name" value="PROTEIN YJDN-RELATED"/>
    <property type="match status" value="1"/>
</dbReference>
<evidence type="ECO:0000313" key="3">
    <source>
        <dbReference type="Proteomes" id="UP000179069"/>
    </source>
</evidence>
<dbReference type="CDD" id="cd06588">
    <property type="entry name" value="PhnB_like"/>
    <property type="match status" value="1"/>
</dbReference>
<dbReference type="InterPro" id="IPR028973">
    <property type="entry name" value="PhnB-like"/>
</dbReference>
<dbReference type="PIRSF" id="PIRSF021700">
    <property type="entry name" value="3_dmu_93_MTrfase"/>
    <property type="match status" value="1"/>
</dbReference>
<reference evidence="2 3" key="1">
    <citation type="journal article" date="2016" name="Nat. Commun.">
        <title>Thousands of microbial genomes shed light on interconnected biogeochemical processes in an aquifer system.</title>
        <authorList>
            <person name="Anantharaman K."/>
            <person name="Brown C.T."/>
            <person name="Hug L.A."/>
            <person name="Sharon I."/>
            <person name="Castelle C.J."/>
            <person name="Probst A.J."/>
            <person name="Thomas B.C."/>
            <person name="Singh A."/>
            <person name="Wilkins M.J."/>
            <person name="Karaoz U."/>
            <person name="Brodie E.L."/>
            <person name="Williams K.H."/>
            <person name="Hubbard S.S."/>
            <person name="Banfield J.F."/>
        </authorList>
    </citation>
    <scope>NUCLEOTIDE SEQUENCE [LARGE SCALE GENOMIC DNA]</scope>
</reference>
<dbReference type="EMBL" id="MHCI01000009">
    <property type="protein sequence ID" value="OGY16877.1"/>
    <property type="molecule type" value="Genomic_DNA"/>
</dbReference>
<gene>
    <name evidence="2" type="ORF">A2785_03885</name>
</gene>
<evidence type="ECO:0000313" key="2">
    <source>
        <dbReference type="EMBL" id="OGY16877.1"/>
    </source>
</evidence>
<comment type="caution">
    <text evidence="2">The sequence shown here is derived from an EMBL/GenBank/DDBJ whole genome shotgun (WGS) entry which is preliminary data.</text>
</comment>
<dbReference type="Gene3D" id="3.30.720.100">
    <property type="match status" value="1"/>
</dbReference>
<dbReference type="Proteomes" id="UP000179069">
    <property type="component" value="Unassembled WGS sequence"/>
</dbReference>
<dbReference type="InterPro" id="IPR009725">
    <property type="entry name" value="3_dmu_93_MTrfase"/>
</dbReference>
<protein>
    <recommendedName>
        <fullName evidence="1">PhnB-like domain-containing protein</fullName>
    </recommendedName>
</protein>
<sequence length="135" mass="15446">MQKAKTFLMFLGDKCGKAEEAIKFYTSLIPNSEIVKIERWSEGEPMSVAGQVKTALFTLAGNEYMASENTAPHQFTFTPAISIFIECEDEDEITRLHKELSRDGKEFMPLDNYGFSKKFTWVEDRFGVSWQLNLA</sequence>
<proteinExistence type="predicted"/>
<organism evidence="2 3">
    <name type="scientific">Candidatus Chisholmbacteria bacterium RIFCSPHIGHO2_01_FULL_49_18</name>
    <dbReference type="NCBI Taxonomy" id="1797590"/>
    <lineage>
        <taxon>Bacteria</taxon>
        <taxon>Candidatus Chisholmiibacteriota</taxon>
    </lineage>
</organism>
<dbReference type="PANTHER" id="PTHR33990:SF4">
    <property type="entry name" value="PHNB-LIKE DOMAIN-CONTAINING PROTEIN"/>
    <property type="match status" value="1"/>
</dbReference>
<dbReference type="Pfam" id="PF06983">
    <property type="entry name" value="3-dmu-9_3-mt"/>
    <property type="match status" value="1"/>
</dbReference>
<accession>A0A1G1VNR4</accession>
<dbReference type="SUPFAM" id="SSF54593">
    <property type="entry name" value="Glyoxalase/Bleomycin resistance protein/Dihydroxybiphenyl dioxygenase"/>
    <property type="match status" value="1"/>
</dbReference>
<dbReference type="AlphaFoldDB" id="A0A1G1VNR4"/>
<feature type="domain" description="PhnB-like" evidence="1">
    <location>
        <begin position="3"/>
        <end position="132"/>
    </location>
</feature>
<evidence type="ECO:0000259" key="1">
    <source>
        <dbReference type="Pfam" id="PF06983"/>
    </source>
</evidence>
<dbReference type="Gene3D" id="3.30.720.110">
    <property type="match status" value="1"/>
</dbReference>
<name>A0A1G1VNR4_9BACT</name>
<dbReference type="InterPro" id="IPR029068">
    <property type="entry name" value="Glyas_Bleomycin-R_OHBP_Dase"/>
</dbReference>